<organism evidence="2">
    <name type="scientific">Rhizophora mucronata</name>
    <name type="common">Asiatic mangrove</name>
    <dbReference type="NCBI Taxonomy" id="61149"/>
    <lineage>
        <taxon>Eukaryota</taxon>
        <taxon>Viridiplantae</taxon>
        <taxon>Streptophyta</taxon>
        <taxon>Embryophyta</taxon>
        <taxon>Tracheophyta</taxon>
        <taxon>Spermatophyta</taxon>
        <taxon>Magnoliopsida</taxon>
        <taxon>eudicotyledons</taxon>
        <taxon>Gunneridae</taxon>
        <taxon>Pentapetalae</taxon>
        <taxon>rosids</taxon>
        <taxon>fabids</taxon>
        <taxon>Malpighiales</taxon>
        <taxon>Rhizophoraceae</taxon>
        <taxon>Rhizophora</taxon>
    </lineage>
</organism>
<reference evidence="2" key="1">
    <citation type="submission" date="2018-02" db="EMBL/GenBank/DDBJ databases">
        <title>Rhizophora mucronata_Transcriptome.</title>
        <authorList>
            <person name="Meera S.P."/>
            <person name="Sreeshan A."/>
            <person name="Augustine A."/>
        </authorList>
    </citation>
    <scope>NUCLEOTIDE SEQUENCE</scope>
    <source>
        <tissue evidence="2">Leaf</tissue>
    </source>
</reference>
<keyword evidence="1" id="KW-0472">Membrane</keyword>
<dbReference type="EMBL" id="GGEC01066242">
    <property type="protein sequence ID" value="MBX46726.1"/>
    <property type="molecule type" value="Transcribed_RNA"/>
</dbReference>
<feature type="transmembrane region" description="Helical" evidence="1">
    <location>
        <begin position="6"/>
        <end position="22"/>
    </location>
</feature>
<accession>A0A2P2NW42</accession>
<protein>
    <submittedName>
        <fullName evidence="2">Uncharacterized protein</fullName>
    </submittedName>
</protein>
<proteinExistence type="predicted"/>
<name>A0A2P2NW42_RHIMU</name>
<dbReference type="AlphaFoldDB" id="A0A2P2NW42"/>
<keyword evidence="1" id="KW-0812">Transmembrane</keyword>
<evidence type="ECO:0000313" key="2">
    <source>
        <dbReference type="EMBL" id="MBX46726.1"/>
    </source>
</evidence>
<sequence length="31" mass="3925">MQLCYSFVIFPFFFFCMIFFVWRRTTLAKFS</sequence>
<evidence type="ECO:0000256" key="1">
    <source>
        <dbReference type="SAM" id="Phobius"/>
    </source>
</evidence>
<keyword evidence="1" id="KW-1133">Transmembrane helix</keyword>